<dbReference type="PANTHER" id="PTHR30231">
    <property type="entry name" value="DNA POLYMERASE III SUBUNIT EPSILON"/>
    <property type="match status" value="1"/>
</dbReference>
<dbReference type="InterPro" id="IPR000305">
    <property type="entry name" value="GIY-YIG_endonuc"/>
</dbReference>
<dbReference type="CDD" id="cd10434">
    <property type="entry name" value="GIY-YIG_UvrC_Cho"/>
    <property type="match status" value="1"/>
</dbReference>
<dbReference type="SUPFAM" id="SSF82771">
    <property type="entry name" value="GIY-YIG endonuclease"/>
    <property type="match status" value="1"/>
</dbReference>
<dbReference type="EMBL" id="MFJE01000068">
    <property type="protein sequence ID" value="OGG12936.1"/>
    <property type="molecule type" value="Genomic_DNA"/>
</dbReference>
<dbReference type="InterPro" id="IPR006054">
    <property type="entry name" value="DnaQ"/>
</dbReference>
<dbReference type="FunFam" id="3.30.420.10:FF:000045">
    <property type="entry name" value="3'-5' exonuclease DinG"/>
    <property type="match status" value="1"/>
</dbReference>
<dbReference type="AlphaFoldDB" id="A0A1F5ZKA8"/>
<dbReference type="CDD" id="cd06127">
    <property type="entry name" value="DEDDh"/>
    <property type="match status" value="1"/>
</dbReference>
<dbReference type="InterPro" id="IPR012337">
    <property type="entry name" value="RNaseH-like_sf"/>
</dbReference>
<evidence type="ECO:0000313" key="3">
    <source>
        <dbReference type="Proteomes" id="UP000177383"/>
    </source>
</evidence>
<dbReference type="PROSITE" id="PS50164">
    <property type="entry name" value="GIY_YIG"/>
    <property type="match status" value="1"/>
</dbReference>
<dbReference type="InterPro" id="IPR035901">
    <property type="entry name" value="GIY-YIG_endonuc_sf"/>
</dbReference>
<dbReference type="STRING" id="1798375.A2773_01875"/>
<dbReference type="Pfam" id="PF01541">
    <property type="entry name" value="GIY-YIG"/>
    <property type="match status" value="1"/>
</dbReference>
<dbReference type="GO" id="GO:0003887">
    <property type="term" value="F:DNA-directed DNA polymerase activity"/>
    <property type="evidence" value="ECO:0007669"/>
    <property type="project" value="InterPro"/>
</dbReference>
<name>A0A1F5ZKA8_9BACT</name>
<dbReference type="SMART" id="SM00465">
    <property type="entry name" value="GIYc"/>
    <property type="match status" value="1"/>
</dbReference>
<comment type="caution">
    <text evidence="2">The sequence shown here is derived from an EMBL/GenBank/DDBJ whole genome shotgun (WGS) entry which is preliminary data.</text>
</comment>
<evidence type="ECO:0000259" key="1">
    <source>
        <dbReference type="PROSITE" id="PS50164"/>
    </source>
</evidence>
<dbReference type="GO" id="GO:0003677">
    <property type="term" value="F:DNA binding"/>
    <property type="evidence" value="ECO:0007669"/>
    <property type="project" value="InterPro"/>
</dbReference>
<dbReference type="InterPro" id="IPR013520">
    <property type="entry name" value="Ribonucl_H"/>
</dbReference>
<dbReference type="InterPro" id="IPR047296">
    <property type="entry name" value="GIY-YIG_UvrC_Cho"/>
</dbReference>
<accession>A0A1F5ZKA8</accession>
<dbReference type="GO" id="GO:0008408">
    <property type="term" value="F:3'-5' exonuclease activity"/>
    <property type="evidence" value="ECO:0007669"/>
    <property type="project" value="TreeGrafter"/>
</dbReference>
<dbReference type="Gene3D" id="3.30.420.10">
    <property type="entry name" value="Ribonuclease H-like superfamily/Ribonuclease H"/>
    <property type="match status" value="1"/>
</dbReference>
<dbReference type="InterPro" id="IPR036397">
    <property type="entry name" value="RNaseH_sf"/>
</dbReference>
<sequence>MTLPDKLSFVDIETTGTSVSYSRIIEIGILKVQNNKLVKKYNTLINPETSIDPFIEKFTGISQKDVEKAPTFYDIKDDILELLSGSVFVAHNVRFDYGFLRNEFKRYDITFTSKHFCTVKLARLLYPEFKNYNLDSIIENFNLKCQRRHRAFDDAKVLWDFYKKSQKKVDKKRFVEAVSIALRRPSVPLDISQDLLDRLPETCGVYIFYGENGAPLYIGKSLNIKDRVLSHFSGDYQSGTDMKISQTIKSIETITTAGELGALFLESTLIKKYQPLYNRKLRLVFKLLALKKVRTKKNYTSIVISHLNEVDINHIDDIIGIFRSEKQLKNTLYQLADEHNLCLKLLSLEKTKKFCFAYHLGKCFGACEGMENYLKYNLRFDEAFYNHKIKSWPFPGPIAIKEKGDTEEIFLIDKWCYLGSIKEENESFADLKREYIFDYDTYKILIRYLLGKNNITLSSYPIPNL</sequence>
<dbReference type="PANTHER" id="PTHR30231:SF37">
    <property type="entry name" value="EXODEOXYRIBONUCLEASE 10"/>
    <property type="match status" value="1"/>
</dbReference>
<protein>
    <recommendedName>
        <fullName evidence="1">GIY-YIG domain-containing protein</fullName>
    </recommendedName>
</protein>
<dbReference type="GO" id="GO:0005829">
    <property type="term" value="C:cytosol"/>
    <property type="evidence" value="ECO:0007669"/>
    <property type="project" value="TreeGrafter"/>
</dbReference>
<gene>
    <name evidence="2" type="ORF">A2773_01875</name>
</gene>
<dbReference type="NCBIfam" id="TIGR00573">
    <property type="entry name" value="dnaq"/>
    <property type="match status" value="1"/>
</dbReference>
<dbReference type="SUPFAM" id="SSF53098">
    <property type="entry name" value="Ribonuclease H-like"/>
    <property type="match status" value="1"/>
</dbReference>
<proteinExistence type="predicted"/>
<dbReference type="Gene3D" id="3.40.1440.10">
    <property type="entry name" value="GIY-YIG endonuclease"/>
    <property type="match status" value="1"/>
</dbReference>
<dbReference type="SMART" id="SM00479">
    <property type="entry name" value="EXOIII"/>
    <property type="match status" value="1"/>
</dbReference>
<dbReference type="GO" id="GO:0006289">
    <property type="term" value="P:nucleotide-excision repair"/>
    <property type="evidence" value="ECO:0007669"/>
    <property type="project" value="InterPro"/>
</dbReference>
<dbReference type="Proteomes" id="UP000177383">
    <property type="component" value="Unassembled WGS sequence"/>
</dbReference>
<dbReference type="Pfam" id="PF00929">
    <property type="entry name" value="RNase_T"/>
    <property type="match status" value="1"/>
</dbReference>
<organism evidence="2 3">
    <name type="scientific">Candidatus Gottesmanbacteria bacterium RIFCSPHIGHO2_01_FULL_39_10</name>
    <dbReference type="NCBI Taxonomy" id="1798375"/>
    <lineage>
        <taxon>Bacteria</taxon>
        <taxon>Candidatus Gottesmaniibacteriota</taxon>
    </lineage>
</organism>
<evidence type="ECO:0000313" key="2">
    <source>
        <dbReference type="EMBL" id="OGG12936.1"/>
    </source>
</evidence>
<feature type="domain" description="GIY-YIG" evidence="1">
    <location>
        <begin position="201"/>
        <end position="279"/>
    </location>
</feature>
<dbReference type="GO" id="GO:0045004">
    <property type="term" value="P:DNA replication proofreading"/>
    <property type="evidence" value="ECO:0007669"/>
    <property type="project" value="TreeGrafter"/>
</dbReference>
<reference evidence="2 3" key="1">
    <citation type="journal article" date="2016" name="Nat. Commun.">
        <title>Thousands of microbial genomes shed light on interconnected biogeochemical processes in an aquifer system.</title>
        <authorList>
            <person name="Anantharaman K."/>
            <person name="Brown C.T."/>
            <person name="Hug L.A."/>
            <person name="Sharon I."/>
            <person name="Castelle C.J."/>
            <person name="Probst A.J."/>
            <person name="Thomas B.C."/>
            <person name="Singh A."/>
            <person name="Wilkins M.J."/>
            <person name="Karaoz U."/>
            <person name="Brodie E.L."/>
            <person name="Williams K.H."/>
            <person name="Hubbard S.S."/>
            <person name="Banfield J.F."/>
        </authorList>
    </citation>
    <scope>NUCLEOTIDE SEQUENCE [LARGE SCALE GENOMIC DNA]</scope>
</reference>